<reference evidence="1" key="1">
    <citation type="submission" date="2013-05" db="EMBL/GenBank/DDBJ databases">
        <authorList>
            <person name="Yim A.K.Y."/>
            <person name="Chan T.F."/>
            <person name="Ji K.M."/>
            <person name="Liu X.Y."/>
            <person name="Zhou J.W."/>
            <person name="Li R.Q."/>
            <person name="Yang K.Y."/>
            <person name="Li J."/>
            <person name="Li M."/>
            <person name="Law P.T.W."/>
            <person name="Wu Y.L."/>
            <person name="Cai Z.L."/>
            <person name="Qin H."/>
            <person name="Bao Y."/>
            <person name="Leung R.K.K."/>
            <person name="Ng P.K.S."/>
            <person name="Zou J."/>
            <person name="Zhong X.J."/>
            <person name="Ran P.X."/>
            <person name="Zhong N.S."/>
            <person name="Liu Z.G."/>
            <person name="Tsui S.K.W."/>
        </authorList>
    </citation>
    <scope>NUCLEOTIDE SEQUENCE</scope>
    <source>
        <strain evidence="1">Derf</strain>
        <tissue evidence="1">Whole organism</tissue>
    </source>
</reference>
<evidence type="ECO:0000313" key="1">
    <source>
        <dbReference type="EMBL" id="KAH9511327.1"/>
    </source>
</evidence>
<dbReference type="Proteomes" id="UP000790347">
    <property type="component" value="Unassembled WGS sequence"/>
</dbReference>
<protein>
    <submittedName>
        <fullName evidence="1">Uncharacterized protein</fullName>
    </submittedName>
</protein>
<dbReference type="SUPFAM" id="SSF49785">
    <property type="entry name" value="Galactose-binding domain-like"/>
    <property type="match status" value="1"/>
</dbReference>
<feature type="non-terminal residue" evidence="1">
    <location>
        <position position="1"/>
    </location>
</feature>
<accession>A0A922L1W1</accession>
<reference evidence="1" key="2">
    <citation type="journal article" date="2022" name="Res Sq">
        <title>Comparative Genomics Reveals Insights into the Divergent Evolution of Astigmatic Mites and Household Pest Adaptations.</title>
        <authorList>
            <person name="Xiong Q."/>
            <person name="Wan A.T.-Y."/>
            <person name="Liu X.-Y."/>
            <person name="Fung C.S.-H."/>
            <person name="Xiao X."/>
            <person name="Malainual N."/>
            <person name="Hou J."/>
            <person name="Wang L."/>
            <person name="Wang M."/>
            <person name="Yang K."/>
            <person name="Cui Y."/>
            <person name="Leung E."/>
            <person name="Nong W."/>
            <person name="Shin S.-K."/>
            <person name="Au S."/>
            <person name="Jeong K.Y."/>
            <person name="Chew F.T."/>
            <person name="Hui J."/>
            <person name="Leung T.F."/>
            <person name="Tungtrongchitr A."/>
            <person name="Zhong N."/>
            <person name="Liu Z."/>
            <person name="Tsui S."/>
        </authorList>
    </citation>
    <scope>NUCLEOTIDE SEQUENCE</scope>
    <source>
        <strain evidence="1">Derf</strain>
        <tissue evidence="1">Whole organism</tissue>
    </source>
</reference>
<gene>
    <name evidence="1" type="ORF">DERF_009797</name>
</gene>
<evidence type="ECO:0000313" key="2">
    <source>
        <dbReference type="Proteomes" id="UP000790347"/>
    </source>
</evidence>
<organism evidence="1 2">
    <name type="scientific">Dermatophagoides farinae</name>
    <name type="common">American house dust mite</name>
    <dbReference type="NCBI Taxonomy" id="6954"/>
    <lineage>
        <taxon>Eukaryota</taxon>
        <taxon>Metazoa</taxon>
        <taxon>Ecdysozoa</taxon>
        <taxon>Arthropoda</taxon>
        <taxon>Chelicerata</taxon>
        <taxon>Arachnida</taxon>
        <taxon>Acari</taxon>
        <taxon>Acariformes</taxon>
        <taxon>Sarcoptiformes</taxon>
        <taxon>Astigmata</taxon>
        <taxon>Psoroptidia</taxon>
        <taxon>Analgoidea</taxon>
        <taxon>Pyroglyphidae</taxon>
        <taxon>Dermatophagoidinae</taxon>
        <taxon>Dermatophagoides</taxon>
    </lineage>
</organism>
<name>A0A922L1W1_DERFA</name>
<dbReference type="EMBL" id="ASGP02000004">
    <property type="protein sequence ID" value="KAH9511327.1"/>
    <property type="molecule type" value="Genomic_DNA"/>
</dbReference>
<sequence length="393" mass="44674">MDIDCPMQLRQKSRDIPCVVLAERKQGLKSEKLFVVLKPLVDELKFLSEYGIFLEQFNINVPVKLAFIIGDNLAVAELLGFRQTFGKNFICRYCKSTYAQIRTKLKANYKLYIAGKCCPLGIGKIKGNKNYKSQYGIKFESPFLSVPINIFQISPPDIFHDFVEGTVGDIIKIIIKKTKVGRENLKRKMAIKYVNDKISFGNKEQIIGKAAQLFFTKSIVFNISFKYISMMALLNQFYCKYPTTVNKSNTISNRNYLLSSSSSSSYMFNLIILIIVCIATPIINASDHCNNELIHSNFVEKRIRITSSSDISKDKSVYSTILHGSSLGRQYNISAIGTQGRQNTLEFVQEFKLESGIDGHDYNIYKDESDDCTGGNHMGWSSYKIFRQIHEIA</sequence>
<dbReference type="AlphaFoldDB" id="A0A922L1W1"/>
<comment type="caution">
    <text evidence="1">The sequence shown here is derived from an EMBL/GenBank/DDBJ whole genome shotgun (WGS) entry which is preliminary data.</text>
</comment>
<dbReference type="InterPro" id="IPR008979">
    <property type="entry name" value="Galactose-bd-like_sf"/>
</dbReference>
<dbReference type="Gene3D" id="2.60.120.260">
    <property type="entry name" value="Galactose-binding domain-like"/>
    <property type="match status" value="1"/>
</dbReference>
<keyword evidence="2" id="KW-1185">Reference proteome</keyword>
<proteinExistence type="predicted"/>